<feature type="compositionally biased region" description="Basic and acidic residues" evidence="2">
    <location>
        <begin position="659"/>
        <end position="682"/>
    </location>
</feature>
<feature type="region of interest" description="Disordered" evidence="2">
    <location>
        <begin position="65"/>
        <end position="151"/>
    </location>
</feature>
<feature type="transmembrane region" description="Helical" evidence="3">
    <location>
        <begin position="960"/>
        <end position="977"/>
    </location>
</feature>
<organism evidence="4 5">
    <name type="scientific">Cladonia borealis</name>
    <dbReference type="NCBI Taxonomy" id="184061"/>
    <lineage>
        <taxon>Eukaryota</taxon>
        <taxon>Fungi</taxon>
        <taxon>Dikarya</taxon>
        <taxon>Ascomycota</taxon>
        <taxon>Pezizomycotina</taxon>
        <taxon>Lecanoromycetes</taxon>
        <taxon>OSLEUM clade</taxon>
        <taxon>Lecanoromycetidae</taxon>
        <taxon>Lecanorales</taxon>
        <taxon>Lecanorineae</taxon>
        <taxon>Cladoniaceae</taxon>
        <taxon>Cladonia</taxon>
    </lineage>
</organism>
<feature type="compositionally biased region" description="Polar residues" evidence="2">
    <location>
        <begin position="67"/>
        <end position="98"/>
    </location>
</feature>
<comment type="caution">
    <text evidence="4">The sequence shown here is derived from an EMBL/GenBank/DDBJ whole genome shotgun (WGS) entry which is preliminary data.</text>
</comment>
<keyword evidence="1" id="KW-0175">Coiled coil</keyword>
<feature type="compositionally biased region" description="Polar residues" evidence="2">
    <location>
        <begin position="639"/>
        <end position="650"/>
    </location>
</feature>
<accession>A0AA39V8P5</accession>
<feature type="region of interest" description="Disordered" evidence="2">
    <location>
        <begin position="706"/>
        <end position="862"/>
    </location>
</feature>
<keyword evidence="3" id="KW-0472">Membrane</keyword>
<reference evidence="4" key="1">
    <citation type="submission" date="2023-03" db="EMBL/GenBank/DDBJ databases">
        <title>Complete genome of Cladonia borealis.</title>
        <authorList>
            <person name="Park H."/>
        </authorList>
    </citation>
    <scope>NUCLEOTIDE SEQUENCE</scope>
    <source>
        <strain evidence="4">ANT050790</strain>
    </source>
</reference>
<evidence type="ECO:0000313" key="5">
    <source>
        <dbReference type="Proteomes" id="UP001166286"/>
    </source>
</evidence>
<keyword evidence="5" id="KW-1185">Reference proteome</keyword>
<dbReference type="AlphaFoldDB" id="A0AA39V8P5"/>
<feature type="compositionally biased region" description="Basic and acidic residues" evidence="2">
    <location>
        <begin position="939"/>
        <end position="948"/>
    </location>
</feature>
<feature type="region of interest" description="Disordered" evidence="2">
    <location>
        <begin position="1"/>
        <end position="28"/>
    </location>
</feature>
<evidence type="ECO:0000256" key="1">
    <source>
        <dbReference type="SAM" id="Coils"/>
    </source>
</evidence>
<feature type="coiled-coil region" evidence="1">
    <location>
        <begin position="480"/>
        <end position="535"/>
    </location>
</feature>
<feature type="compositionally biased region" description="Polar residues" evidence="2">
    <location>
        <begin position="706"/>
        <end position="717"/>
    </location>
</feature>
<feature type="compositionally biased region" description="Basic and acidic residues" evidence="2">
    <location>
        <begin position="787"/>
        <end position="818"/>
    </location>
</feature>
<feature type="compositionally biased region" description="Basic and acidic residues" evidence="2">
    <location>
        <begin position="766"/>
        <end position="777"/>
    </location>
</feature>
<feature type="compositionally biased region" description="Polar residues" evidence="2">
    <location>
        <begin position="142"/>
        <end position="151"/>
    </location>
</feature>
<keyword evidence="3" id="KW-0812">Transmembrane</keyword>
<gene>
    <name evidence="4" type="ORF">JMJ35_004271</name>
</gene>
<feature type="compositionally biased region" description="Polar residues" evidence="2">
    <location>
        <begin position="741"/>
        <end position="753"/>
    </location>
</feature>
<dbReference type="Gene3D" id="1.10.287.1490">
    <property type="match status" value="1"/>
</dbReference>
<evidence type="ECO:0000256" key="3">
    <source>
        <dbReference type="SAM" id="Phobius"/>
    </source>
</evidence>
<feature type="region of interest" description="Disordered" evidence="2">
    <location>
        <begin position="567"/>
        <end position="614"/>
    </location>
</feature>
<name>A0AA39V8P5_9LECA</name>
<feature type="compositionally biased region" description="Basic and acidic residues" evidence="2">
    <location>
        <begin position="726"/>
        <end position="737"/>
    </location>
</feature>
<protein>
    <submittedName>
        <fullName evidence="4">Uncharacterized protein</fullName>
    </submittedName>
</protein>
<feature type="region of interest" description="Disordered" evidence="2">
    <location>
        <begin position="627"/>
        <end position="691"/>
    </location>
</feature>
<feature type="compositionally biased region" description="Basic and acidic residues" evidence="2">
    <location>
        <begin position="577"/>
        <end position="614"/>
    </location>
</feature>
<keyword evidence="3" id="KW-1133">Transmembrane helix</keyword>
<feature type="coiled-coil region" evidence="1">
    <location>
        <begin position="158"/>
        <end position="425"/>
    </location>
</feature>
<feature type="region of interest" description="Disordered" evidence="2">
    <location>
        <begin position="920"/>
        <end position="948"/>
    </location>
</feature>
<evidence type="ECO:0000313" key="4">
    <source>
        <dbReference type="EMBL" id="KAK0513285.1"/>
    </source>
</evidence>
<dbReference type="EMBL" id="JAFEKC020000008">
    <property type="protein sequence ID" value="KAK0513285.1"/>
    <property type="molecule type" value="Genomic_DNA"/>
</dbReference>
<dbReference type="Proteomes" id="UP001166286">
    <property type="component" value="Unassembled WGS sequence"/>
</dbReference>
<evidence type="ECO:0000256" key="2">
    <source>
        <dbReference type="SAM" id="MobiDB-lite"/>
    </source>
</evidence>
<feature type="compositionally biased region" description="Polar residues" evidence="2">
    <location>
        <begin position="110"/>
        <end position="125"/>
    </location>
</feature>
<sequence length="1022" mass="113463">MAEQDPANINNDKFTVTPKDGVTPPTNILASLQNSENQTITQNSPTFSTLPDTHDDAIINAEAVPSSILNTSEDTATPSDTALSPSSTAHDVNMSSMRPPTPDTLDSDRASTIANSNQASESMSQLPDLGVKPVSRSHRKSSSVNISGSEDQGLSYEVTNLDSKLGKANDEIESLEQKLKEAESTNTSLKHELDTGKTEIANDEIKSLKQQLAEAESTIASLNPEFDEVLRDEIRFLKHENATLEHEIITNLKHEITTLKQENATLEHEIITNLKQEITTLKHELDTEEKEVHKLKLVVQRQIREKSGLDVKVVALTAAGSSLRMQVSADEHTIKQLNKEVKKLKKELVDTEKDQRLGNNDELEGLQAVIEDQRKELESKDVLLNERQQEVREKDGNINYANAENERLVKQIQTLEQNRKTQTGQVKGVSKKWEDSKMEITRLNKEHDKIIKELQQSIATLTMRVEKQPKDKLFEMKAEFAATLEANARMESELETLRTEMSGLEAELNKTQIRADKAQEKLRKWVANIKNTKTEETAGEKIETPGEQEGGATDQVEAIGEKIKIPHETPIEQEGGATDKVETSGEKIKIPRETPVKEEEGATDKVDTTGEKTEIPLDTAVKQVEGATDMPTVEHLAGSVSNEPDVTVSQEPKLPSADVEAKEQGSKADVSKVDTTGEKIEVPLETPIEQVEGATDVPFVEHLAESVSNEPSVTVSQEPKLPSADVEAKEQGLKADVSELTEPQWQNGQTSEATEAGAVINANALEKAEDQHKEDSWGKQPFTRALTRFEDRHKEESRDTDPFTKALERAQDHRKEESQGADPFTEAHGSLEPPTTPRDREHDDSSSVCSTTELSIDDRTPRALRRTLGQEGIQSRAQSTATDLSVVKCDEWVQRTNIYVGTGVQTEDVPAKLMANKGVQAEDLPVKLPNGGELSPEEDQSKGKSPEPHQFRWGCNMPNFFFVLMLLLYLTICYLKWSSWAATRAERNLWITTNSAQTHGALLHQHGGWPPSALDDCFRRKM</sequence>
<proteinExistence type="predicted"/>